<evidence type="ECO:0000256" key="1">
    <source>
        <dbReference type="SAM" id="MobiDB-lite"/>
    </source>
</evidence>
<feature type="compositionally biased region" description="Basic residues" evidence="1">
    <location>
        <begin position="62"/>
        <end position="74"/>
    </location>
</feature>
<dbReference type="AlphaFoldDB" id="A0A118JUV6"/>
<feature type="compositionally biased region" description="Pro residues" evidence="1">
    <location>
        <begin position="34"/>
        <end position="50"/>
    </location>
</feature>
<dbReference type="STRING" id="59895.A0A118JUV6"/>
<dbReference type="Proteomes" id="UP000243975">
    <property type="component" value="Unassembled WGS sequence"/>
</dbReference>
<accession>A0A118JUV6</accession>
<name>A0A118JUV6_CYNCS</name>
<reference evidence="2 3" key="1">
    <citation type="journal article" date="2016" name="Sci. Rep.">
        <title>The genome sequence of the outbreeding globe artichoke constructed de novo incorporating a phase-aware low-pass sequencing strategy of F1 progeny.</title>
        <authorList>
            <person name="Scaglione D."/>
            <person name="Reyes-Chin-Wo S."/>
            <person name="Acquadro A."/>
            <person name="Froenicke L."/>
            <person name="Portis E."/>
            <person name="Beitel C."/>
            <person name="Tirone M."/>
            <person name="Mauro R."/>
            <person name="Lo Monaco A."/>
            <person name="Mauromicale G."/>
            <person name="Faccioli P."/>
            <person name="Cattivelli L."/>
            <person name="Rieseberg L."/>
            <person name="Michelmore R."/>
            <person name="Lanteri S."/>
        </authorList>
    </citation>
    <scope>NUCLEOTIDE SEQUENCE [LARGE SCALE GENOMIC DNA]</scope>
    <source>
        <strain evidence="2">2C</strain>
    </source>
</reference>
<comment type="caution">
    <text evidence="2">The sequence shown here is derived from an EMBL/GenBank/DDBJ whole genome shotgun (WGS) entry which is preliminary data.</text>
</comment>
<dbReference type="PANTHER" id="PTHR35751">
    <property type="match status" value="1"/>
</dbReference>
<protein>
    <submittedName>
        <fullName evidence="2">Uncharacterized protein</fullName>
    </submittedName>
</protein>
<gene>
    <name evidence="2" type="ORF">Ccrd_006169</name>
</gene>
<dbReference type="Gramene" id="KVH91797">
    <property type="protein sequence ID" value="KVH91797"/>
    <property type="gene ID" value="Ccrd_006169"/>
</dbReference>
<evidence type="ECO:0000313" key="3">
    <source>
        <dbReference type="Proteomes" id="UP000243975"/>
    </source>
</evidence>
<keyword evidence="3" id="KW-1185">Reference proteome</keyword>
<organism evidence="2 3">
    <name type="scientific">Cynara cardunculus var. scolymus</name>
    <name type="common">Globe artichoke</name>
    <name type="synonym">Cynara scolymus</name>
    <dbReference type="NCBI Taxonomy" id="59895"/>
    <lineage>
        <taxon>Eukaryota</taxon>
        <taxon>Viridiplantae</taxon>
        <taxon>Streptophyta</taxon>
        <taxon>Embryophyta</taxon>
        <taxon>Tracheophyta</taxon>
        <taxon>Spermatophyta</taxon>
        <taxon>Magnoliopsida</taxon>
        <taxon>eudicotyledons</taxon>
        <taxon>Gunneridae</taxon>
        <taxon>Pentapetalae</taxon>
        <taxon>asterids</taxon>
        <taxon>campanulids</taxon>
        <taxon>Asterales</taxon>
        <taxon>Asteraceae</taxon>
        <taxon>Carduoideae</taxon>
        <taxon>Cardueae</taxon>
        <taxon>Carduinae</taxon>
        <taxon>Cynara</taxon>
    </lineage>
</organism>
<dbReference type="EMBL" id="LEKV01004903">
    <property type="protein sequence ID" value="KVH91797.1"/>
    <property type="molecule type" value="Genomic_DNA"/>
</dbReference>
<sequence length="148" mass="16143">MAIITKFHYFFSLFFKQRKPLPKSQPQKVTSLRSPPPSSRPPPPPPPPPIGRDMGAAQAMKRIPRIKFPQRHPKPSGSTTQNQAAAPVAGDVPSAFFSRSAPSEKTLGGKASLQPKRTPMSQEEIDAILVCSSFSFACLYSPDISIMP</sequence>
<proteinExistence type="predicted"/>
<feature type="region of interest" description="Disordered" evidence="1">
    <location>
        <begin position="20"/>
        <end position="120"/>
    </location>
</feature>
<dbReference type="OMA" id="PDISIMP"/>
<evidence type="ECO:0000313" key="2">
    <source>
        <dbReference type="EMBL" id="KVH91797.1"/>
    </source>
</evidence>
<dbReference type="PANTHER" id="PTHR35751:SF3">
    <property type="entry name" value="OS06G0530200 PROTEIN"/>
    <property type="match status" value="1"/>
</dbReference>